<keyword evidence="1" id="KW-0472">Membrane</keyword>
<gene>
    <name evidence="2" type="ORF">DPPLL_35150</name>
</gene>
<dbReference type="Proteomes" id="UP000830055">
    <property type="component" value="Chromosome"/>
</dbReference>
<organism evidence="2 3">
    <name type="scientific">Desulfofustis limnaeus</name>
    <dbReference type="NCBI Taxonomy" id="2740163"/>
    <lineage>
        <taxon>Bacteria</taxon>
        <taxon>Pseudomonadati</taxon>
        <taxon>Thermodesulfobacteriota</taxon>
        <taxon>Desulfobulbia</taxon>
        <taxon>Desulfobulbales</taxon>
        <taxon>Desulfocapsaceae</taxon>
        <taxon>Desulfofustis</taxon>
    </lineage>
</organism>
<evidence type="ECO:0000313" key="3">
    <source>
        <dbReference type="Proteomes" id="UP000830055"/>
    </source>
</evidence>
<name>A0ABM7WDX1_9BACT</name>
<feature type="transmembrane region" description="Helical" evidence="1">
    <location>
        <begin position="12"/>
        <end position="31"/>
    </location>
</feature>
<evidence type="ECO:0000256" key="1">
    <source>
        <dbReference type="SAM" id="Phobius"/>
    </source>
</evidence>
<dbReference type="EMBL" id="AP025516">
    <property type="protein sequence ID" value="BDD89150.1"/>
    <property type="molecule type" value="Genomic_DNA"/>
</dbReference>
<keyword evidence="3" id="KW-1185">Reference proteome</keyword>
<reference evidence="2 3" key="1">
    <citation type="submission" date="2022-01" db="EMBL/GenBank/DDBJ databases">
        <title>Desulfofustis limnae sp. nov., a novel mesophilic sulfate-reducing bacterium isolated from marsh soil.</title>
        <authorList>
            <person name="Watanabe M."/>
            <person name="Takahashi A."/>
            <person name="Kojima H."/>
            <person name="Fukui M."/>
        </authorList>
    </citation>
    <scope>NUCLEOTIDE SEQUENCE [LARGE SCALE GENOMIC DNA]</scope>
    <source>
        <strain evidence="2 3">PPLL</strain>
    </source>
</reference>
<keyword evidence="1" id="KW-0812">Transmembrane</keyword>
<accession>A0ABM7WDX1</accession>
<protein>
    <submittedName>
        <fullName evidence="2">Uncharacterized protein</fullName>
    </submittedName>
</protein>
<sequence>MEKYRHVMNSTIALLSPYFGSFPFWMPAFLLSCRDNPGIDWHIFSDNRQPAEKPDNVYFHQMTLEQFKGLVSVRLKVIPPISSSNLIKICDFRPAFGIIFAEYLGQYRFWGHCDIDVVWGNIFSFVTPAILDSFDIITSRYKLLSGSFTLYRNTPQINSLYSSIFGFNRLVTHAHHYNVDEKHMSRLLKALNSSNRIKQSLYFLGRAKCSGNPRVYWERILTTSGGYQRNSSAADWQMKWEDGRVYGYYGEEFMYLHFHKLKKIMKSIDFSYADNPGRFLLAADGLKQGKWQ</sequence>
<evidence type="ECO:0000313" key="2">
    <source>
        <dbReference type="EMBL" id="BDD89150.1"/>
    </source>
</evidence>
<dbReference type="PROSITE" id="PS51257">
    <property type="entry name" value="PROKAR_LIPOPROTEIN"/>
    <property type="match status" value="1"/>
</dbReference>
<proteinExistence type="predicted"/>
<dbReference type="Pfam" id="PF20330">
    <property type="entry name" value="DUF6625"/>
    <property type="match status" value="1"/>
</dbReference>
<keyword evidence="1" id="KW-1133">Transmembrane helix</keyword>
<dbReference type="InterPro" id="IPR046733">
    <property type="entry name" value="DUF6625"/>
</dbReference>